<accession>E8JZS3</accession>
<evidence type="ECO:0000313" key="2">
    <source>
        <dbReference type="Proteomes" id="UP000002815"/>
    </source>
</evidence>
<organism evidence="1 2">
    <name type="scientific">Streptococcus infantis ATCC 700779</name>
    <dbReference type="NCBI Taxonomy" id="889204"/>
    <lineage>
        <taxon>Bacteria</taxon>
        <taxon>Bacillati</taxon>
        <taxon>Bacillota</taxon>
        <taxon>Bacilli</taxon>
        <taxon>Lactobacillales</taxon>
        <taxon>Streptococcaceae</taxon>
        <taxon>Streptococcus</taxon>
    </lineage>
</organism>
<comment type="caution">
    <text evidence="1">The sequence shown here is derived from an EMBL/GenBank/DDBJ whole genome shotgun (WGS) entry which is preliminary data.</text>
</comment>
<dbReference type="AlphaFoldDB" id="E8JZS3"/>
<name>E8JZS3_9STRE</name>
<proteinExistence type="predicted"/>
<keyword evidence="2" id="KW-1185">Reference proteome</keyword>
<dbReference type="EMBL" id="AEVD01000005">
    <property type="protein sequence ID" value="EFX37092.1"/>
    <property type="molecule type" value="Genomic_DNA"/>
</dbReference>
<evidence type="ECO:0000313" key="1">
    <source>
        <dbReference type="EMBL" id="EFX37092.1"/>
    </source>
</evidence>
<dbReference type="Proteomes" id="UP000002815">
    <property type="component" value="Unassembled WGS sequence"/>
</dbReference>
<dbReference type="PATRIC" id="fig|889204.5.peg.1492"/>
<dbReference type="HOGENOM" id="CLU_3205831_0_0_9"/>
<protein>
    <submittedName>
        <fullName evidence="1">Uncharacterized protein</fullName>
    </submittedName>
</protein>
<reference evidence="1 2" key="1">
    <citation type="submission" date="2010-12" db="EMBL/GenBank/DDBJ databases">
        <authorList>
            <person name="Muzny D."/>
            <person name="Qin X."/>
            <person name="Deng J."/>
            <person name="Jiang H."/>
            <person name="Liu Y."/>
            <person name="Qu J."/>
            <person name="Song X.-Z."/>
            <person name="Zhang L."/>
            <person name="Thornton R."/>
            <person name="Coyle M."/>
            <person name="Francisco L."/>
            <person name="Jackson L."/>
            <person name="Javaid M."/>
            <person name="Korchina V."/>
            <person name="Kovar C."/>
            <person name="Mata R."/>
            <person name="Mathew T."/>
            <person name="Ngo R."/>
            <person name="Nguyen L."/>
            <person name="Nguyen N."/>
            <person name="Okwuonu G."/>
            <person name="Ongeri F."/>
            <person name="Pham C."/>
            <person name="Simmons D."/>
            <person name="Wilczek-Boney K."/>
            <person name="Hale W."/>
            <person name="Jakkamsetti A."/>
            <person name="Pham P."/>
            <person name="Ruth R."/>
            <person name="San Lucas F."/>
            <person name="Warren J."/>
            <person name="Zhang J."/>
            <person name="Zhao Z."/>
            <person name="Zhou C."/>
            <person name="Zhu D."/>
            <person name="Lee S."/>
            <person name="Bess C."/>
            <person name="Blankenburg K."/>
            <person name="Forbes L."/>
            <person name="Fu Q."/>
            <person name="Gubbala S."/>
            <person name="Hirani K."/>
            <person name="Jayaseelan J.C."/>
            <person name="Lara F."/>
            <person name="Munidasa M."/>
            <person name="Palculict T."/>
            <person name="Patil S."/>
            <person name="Pu L.-L."/>
            <person name="Saada N."/>
            <person name="Tang L."/>
            <person name="Weissenberger G."/>
            <person name="Zhu Y."/>
            <person name="Hemphill L."/>
            <person name="Shang Y."/>
            <person name="Youmans B."/>
            <person name="Ayvaz T."/>
            <person name="Ross M."/>
            <person name="Santibanez J."/>
            <person name="Aqrawi P."/>
            <person name="Gross S."/>
            <person name="Joshi V."/>
            <person name="Fowler G."/>
            <person name="Nazareth L."/>
            <person name="Reid J."/>
            <person name="Worley K."/>
            <person name="Petrosino J."/>
            <person name="Highlander S."/>
            <person name="Gibbs R."/>
        </authorList>
    </citation>
    <scope>NUCLEOTIDE SEQUENCE [LARGE SCALE GENOMIC DNA]</scope>
    <source>
        <strain evidence="1 2">ATCC 700779</strain>
    </source>
</reference>
<gene>
    <name evidence="1" type="ORF">HMPREF9423_0736</name>
</gene>
<sequence length="45" mass="5510">MIVKAITWLDKEIGEVEVIVEDEKYEIECFFIFLKRKNRSSFIWN</sequence>